<keyword evidence="3" id="KW-1185">Reference proteome</keyword>
<evidence type="ECO:0000313" key="3">
    <source>
        <dbReference type="Proteomes" id="UP000000768"/>
    </source>
</evidence>
<name>A0A1B6PFA4_SORBI</name>
<accession>A0A1B6PFA4</accession>
<evidence type="ECO:0000256" key="1">
    <source>
        <dbReference type="SAM" id="MobiDB-lite"/>
    </source>
</evidence>
<dbReference type="Proteomes" id="UP000000768">
    <property type="component" value="Chromosome 7"/>
</dbReference>
<dbReference type="AlphaFoldDB" id="A0A1B6PFA4"/>
<sequence>MSLLSCVHSYSRPFLSRPPPVNCGCSATSREGREARAARSTALKAGRSEDGR</sequence>
<protein>
    <submittedName>
        <fullName evidence="2">Uncharacterized protein</fullName>
    </submittedName>
</protein>
<dbReference type="InParanoid" id="A0A1B6PFA4"/>
<organism evidence="2 3">
    <name type="scientific">Sorghum bicolor</name>
    <name type="common">Sorghum</name>
    <name type="synonym">Sorghum vulgare</name>
    <dbReference type="NCBI Taxonomy" id="4558"/>
    <lineage>
        <taxon>Eukaryota</taxon>
        <taxon>Viridiplantae</taxon>
        <taxon>Streptophyta</taxon>
        <taxon>Embryophyta</taxon>
        <taxon>Tracheophyta</taxon>
        <taxon>Spermatophyta</taxon>
        <taxon>Magnoliopsida</taxon>
        <taxon>Liliopsida</taxon>
        <taxon>Poales</taxon>
        <taxon>Poaceae</taxon>
        <taxon>PACMAD clade</taxon>
        <taxon>Panicoideae</taxon>
        <taxon>Andropogonodae</taxon>
        <taxon>Andropogoneae</taxon>
        <taxon>Sorghinae</taxon>
        <taxon>Sorghum</taxon>
    </lineage>
</organism>
<proteinExistence type="predicted"/>
<reference evidence="3" key="2">
    <citation type="journal article" date="2018" name="Plant J.">
        <title>The Sorghum bicolor reference genome: improved assembly, gene annotations, a transcriptome atlas, and signatures of genome organization.</title>
        <authorList>
            <person name="McCormick R.F."/>
            <person name="Truong S.K."/>
            <person name="Sreedasyam A."/>
            <person name="Jenkins J."/>
            <person name="Shu S."/>
            <person name="Sims D."/>
            <person name="Kennedy M."/>
            <person name="Amirebrahimi M."/>
            <person name="Weers B.D."/>
            <person name="McKinley B."/>
            <person name="Mattison A."/>
            <person name="Morishige D.T."/>
            <person name="Grimwood J."/>
            <person name="Schmutz J."/>
            <person name="Mullet J.E."/>
        </authorList>
    </citation>
    <scope>NUCLEOTIDE SEQUENCE [LARGE SCALE GENOMIC DNA]</scope>
    <source>
        <strain evidence="3">cv. BTx623</strain>
    </source>
</reference>
<evidence type="ECO:0000313" key="2">
    <source>
        <dbReference type="EMBL" id="KXG24374.1"/>
    </source>
</evidence>
<gene>
    <name evidence="2" type="ORF">SORBI_3007G033600</name>
</gene>
<dbReference type="Gramene" id="KXG24374">
    <property type="protein sequence ID" value="KXG24374"/>
    <property type="gene ID" value="SORBI_3007G033600"/>
</dbReference>
<dbReference type="EMBL" id="CM000766">
    <property type="protein sequence ID" value="KXG24374.1"/>
    <property type="molecule type" value="Genomic_DNA"/>
</dbReference>
<feature type="region of interest" description="Disordered" evidence="1">
    <location>
        <begin position="27"/>
        <end position="52"/>
    </location>
</feature>
<reference evidence="2 3" key="1">
    <citation type="journal article" date="2009" name="Nature">
        <title>The Sorghum bicolor genome and the diversification of grasses.</title>
        <authorList>
            <person name="Paterson A.H."/>
            <person name="Bowers J.E."/>
            <person name="Bruggmann R."/>
            <person name="Dubchak I."/>
            <person name="Grimwood J."/>
            <person name="Gundlach H."/>
            <person name="Haberer G."/>
            <person name="Hellsten U."/>
            <person name="Mitros T."/>
            <person name="Poliakov A."/>
            <person name="Schmutz J."/>
            <person name="Spannagl M."/>
            <person name="Tang H."/>
            <person name="Wang X."/>
            <person name="Wicker T."/>
            <person name="Bharti A.K."/>
            <person name="Chapman J."/>
            <person name="Feltus F.A."/>
            <person name="Gowik U."/>
            <person name="Grigoriev I.V."/>
            <person name="Lyons E."/>
            <person name="Maher C.A."/>
            <person name="Martis M."/>
            <person name="Narechania A."/>
            <person name="Otillar R.P."/>
            <person name="Penning B.W."/>
            <person name="Salamov A.A."/>
            <person name="Wang Y."/>
            <person name="Zhang L."/>
            <person name="Carpita N.C."/>
            <person name="Freeling M."/>
            <person name="Gingle A.R."/>
            <person name="Hash C.T."/>
            <person name="Keller B."/>
            <person name="Klein P."/>
            <person name="Kresovich S."/>
            <person name="McCann M.C."/>
            <person name="Ming R."/>
            <person name="Peterson D.G."/>
            <person name="Mehboob-ur-Rahman"/>
            <person name="Ware D."/>
            <person name="Westhoff P."/>
            <person name="Mayer K.F."/>
            <person name="Messing J."/>
            <person name="Rokhsar D.S."/>
        </authorList>
    </citation>
    <scope>NUCLEOTIDE SEQUENCE [LARGE SCALE GENOMIC DNA]</scope>
    <source>
        <strain evidence="3">cv. BTx623</strain>
    </source>
</reference>